<dbReference type="Pfam" id="PF00925">
    <property type="entry name" value="GTP_cyclohydro2"/>
    <property type="match status" value="1"/>
</dbReference>
<feature type="domain" description="GTP cyclohydrolase II" evidence="11">
    <location>
        <begin position="868"/>
        <end position="1013"/>
    </location>
</feature>
<keyword evidence="8" id="KW-0234">DNA repair</keyword>
<dbReference type="InterPro" id="IPR000926">
    <property type="entry name" value="RibA"/>
</dbReference>
<comment type="subunit">
    <text evidence="8">Component of the 7-subunit TFIIH core complex composed of XPB/SSL2, XPD/RAD3, SSL1, TFB1, TFB2, TFB4 and TFB5, which is active in NER. The core complex associates with the 3-subunit CTD-kinase module TFIIK composed of CCL1, KIN28 and TFB3 to form the 10-subunit holoenzyme (holo-TFIIH) active in transcription.</text>
</comment>
<proteinExistence type="inferred from homology"/>
<dbReference type="GO" id="GO:0008270">
    <property type="term" value="F:zinc ion binding"/>
    <property type="evidence" value="ECO:0007669"/>
    <property type="project" value="UniProtKB-KW"/>
</dbReference>
<keyword evidence="14" id="KW-1185">Reference proteome</keyword>
<name>A0A5D3AKL5_9TREE</name>
<dbReference type="CDD" id="cd00641">
    <property type="entry name" value="GTP_cyclohydro2"/>
    <property type="match status" value="1"/>
</dbReference>
<dbReference type="InterPro" id="IPR022163">
    <property type="entry name" value="GTP_CH_N"/>
</dbReference>
<keyword evidence="4" id="KW-0547">Nucleotide-binding</keyword>
<reference evidence="13 14" key="1">
    <citation type="submission" date="2017-05" db="EMBL/GenBank/DDBJ databases">
        <title>The Genome Sequence of Tsuchiyaea wingfieldii DSM 27421.</title>
        <authorList>
            <person name="Cuomo C."/>
            <person name="Passer A."/>
            <person name="Billmyre B."/>
            <person name="Heitman J."/>
        </authorList>
    </citation>
    <scope>NUCLEOTIDE SEQUENCE [LARGE SCALE GENOMIC DNA]</scope>
    <source>
        <strain evidence="13 14">DSM 27421</strain>
    </source>
</reference>
<accession>A0A5D3AKL5</accession>
<dbReference type="GO" id="GO:0009231">
    <property type="term" value="P:riboflavin biosynthetic process"/>
    <property type="evidence" value="ECO:0007669"/>
    <property type="project" value="InterPro"/>
</dbReference>
<feature type="compositionally biased region" description="Basic and acidic residues" evidence="10">
    <location>
        <begin position="621"/>
        <end position="631"/>
    </location>
</feature>
<evidence type="ECO:0000256" key="6">
    <source>
        <dbReference type="ARBA" id="ARBA00023134"/>
    </source>
</evidence>
<evidence type="ECO:0000313" key="14">
    <source>
        <dbReference type="Proteomes" id="UP000322245"/>
    </source>
</evidence>
<dbReference type="EMBL" id="NIDF01000226">
    <property type="protein sequence ID" value="TYJ51514.1"/>
    <property type="molecule type" value="Genomic_DNA"/>
</dbReference>
<keyword evidence="8" id="KW-0804">Transcription</keyword>
<dbReference type="Proteomes" id="UP000322245">
    <property type="component" value="Unassembled WGS sequence"/>
</dbReference>
<keyword evidence="9" id="KW-0175">Coiled coil</keyword>
<dbReference type="GO" id="GO:0006355">
    <property type="term" value="P:regulation of DNA-templated transcription"/>
    <property type="evidence" value="ECO:0007669"/>
    <property type="project" value="InterPro"/>
</dbReference>
<organism evidence="13 14">
    <name type="scientific">Cryptococcus floricola</name>
    <dbReference type="NCBI Taxonomy" id="2591691"/>
    <lineage>
        <taxon>Eukaryota</taxon>
        <taxon>Fungi</taxon>
        <taxon>Dikarya</taxon>
        <taxon>Basidiomycota</taxon>
        <taxon>Agaricomycotina</taxon>
        <taxon>Tremellomycetes</taxon>
        <taxon>Tremellales</taxon>
        <taxon>Cryptococcaceae</taxon>
        <taxon>Cryptococcus</taxon>
    </lineage>
</organism>
<feature type="compositionally biased region" description="Gly residues" evidence="10">
    <location>
        <begin position="212"/>
        <end position="226"/>
    </location>
</feature>
<dbReference type="AlphaFoldDB" id="A0A5D3AKL5"/>
<protein>
    <recommendedName>
        <fullName evidence="3 8">General transcription and DNA repair factor IIH subunit TFB4</fullName>
        <shortName evidence="8">TFIIH subunit TFB4</shortName>
    </recommendedName>
    <alternativeName>
        <fullName evidence="7 8">RNA polymerase II transcription factor B subunit 4</fullName>
    </alternativeName>
</protein>
<sequence>MEPQEYPRTTPPSTLIVILDIHPVSWSLLTTPPPAPPSDIRAIDLAKSSPTPLSSFLTTFMVYLNSHLAMRWGNLVVVYAASAGRAKLVYPSTAPGGGQPSQARANVYRPFQVLDGRIEEGIRDMVEEESRRLGQDDLGFMNEPSAIVSALTKALCFITKRDTATSQIPTDPTTTTDQSSGAPDTNETRILVINATPGSAVGSQTDSVNGDGSNGDGASGNAPRGGGQMRGGYVGLMNCVFAAQKAKVPIDVFSLPPPTIDPTPPIFLQQAAHLTEGVYWQWNGRGGLLQYLHNIYLTPPSLRRTPFAVPPQDAVGFRAVFFCEPRPVCLMCKTRFPIKSLPTLRAYSSLINTIPIPDTIVAPPEPKNADKGQIRAPERLANRGGGASDAIDPFGADVYAVHLLAPRRLAAPSPLCSPIPHSIHNGRPQATFIRCTSGITGHFPGLVSLPRGLYKAPSTRLCLLSSSFLLPFYHHTIMAELQQVLELLQQLTAKQDALAEELKQQQHTCTCGNHSSSTSEQGVTHYPNATPPHSPKAHTGGIDALRASRKNSMSSLNGNGLSTSPLTTARNFLTGLTSTEGVNGHGNGNGDGAATPGTPYGNLSLDAAARGAGAPGGLLPPEKDGKDEKKGKGLYPSRVILTTYPSQHGINPTPLKWGAGPTARERGPVVCSRIKSNLLIRNAIGAHAGSYSIYRALSIGMGQLRPDWRPDLTNTHPPFVLPPTQGWFGNKIVSFDPWGAMSQEIWAKEYAEGLDVRPTISQTKAHIKIQELDELFKKGDFPCDGDIVIKSPELPAFPGVDQGIEVNTYKAAIDPVWHLPGVAERLGIEESTLRRALFEDTGGMYPELLTRPDIKTFLPPIGGMTVYIMGDPAKLQDPETEVTCRPHDSCAGSDVFGSDICTCRPYLIFGIAEALKCAQRGGVGVIIYFQKEGRALGEVVKYMVYNRRKRGGDSAAEYFNNTEVVAGVKDARHQALMPDVLHFLGIKHIHNLISMSNMKYDAIIGSGITVGNRYEIPEELIPADGKVEIDAKIQAGYFSKKQVTDDLVKETKGRNWEDIVH</sequence>
<dbReference type="InterPro" id="IPR036144">
    <property type="entry name" value="RibA-like_sf"/>
</dbReference>
<comment type="caution">
    <text evidence="13">The sequence shown here is derived from an EMBL/GenBank/DDBJ whole genome shotgun (WGS) entry which is preliminary data.</text>
</comment>
<evidence type="ECO:0000256" key="3">
    <source>
        <dbReference type="ARBA" id="ARBA00021280"/>
    </source>
</evidence>
<dbReference type="PANTHER" id="PTHR47259:SF2">
    <property type="entry name" value="URACIL-REGULATED PROTEIN 1"/>
    <property type="match status" value="1"/>
</dbReference>
<gene>
    <name evidence="13" type="ORF">B9479_007910</name>
</gene>
<feature type="region of interest" description="Disordered" evidence="10">
    <location>
        <begin position="580"/>
        <end position="632"/>
    </location>
</feature>
<evidence type="ECO:0000313" key="13">
    <source>
        <dbReference type="EMBL" id="TYJ51514.1"/>
    </source>
</evidence>
<dbReference type="Gene3D" id="3.40.50.10990">
    <property type="entry name" value="GTP cyclohydrolase II"/>
    <property type="match status" value="1"/>
</dbReference>
<evidence type="ECO:0000256" key="7">
    <source>
        <dbReference type="ARBA" id="ARBA00033341"/>
    </source>
</evidence>
<dbReference type="GO" id="GO:0006289">
    <property type="term" value="P:nucleotide-excision repair"/>
    <property type="evidence" value="ECO:0007669"/>
    <property type="project" value="UniProtKB-UniRule"/>
</dbReference>
<feature type="coiled-coil region" evidence="9">
    <location>
        <begin position="481"/>
        <end position="508"/>
    </location>
</feature>
<keyword evidence="8" id="KW-0862">Zinc</keyword>
<evidence type="ECO:0000259" key="11">
    <source>
        <dbReference type="Pfam" id="PF00925"/>
    </source>
</evidence>
<dbReference type="PANTHER" id="PTHR47259">
    <property type="match status" value="1"/>
</dbReference>
<evidence type="ECO:0000256" key="1">
    <source>
        <dbReference type="ARBA" id="ARBA00002817"/>
    </source>
</evidence>
<feature type="domain" description="GTP cyclohydrolase N-terminal" evidence="12">
    <location>
        <begin position="638"/>
        <end position="840"/>
    </location>
</feature>
<dbReference type="Pfam" id="PF12471">
    <property type="entry name" value="GTP_CH_N"/>
    <property type="match status" value="1"/>
</dbReference>
<evidence type="ECO:0000256" key="4">
    <source>
        <dbReference type="ARBA" id="ARBA00022741"/>
    </source>
</evidence>
<evidence type="ECO:0000256" key="5">
    <source>
        <dbReference type="ARBA" id="ARBA00022801"/>
    </source>
</evidence>
<feature type="compositionally biased region" description="Low complexity" evidence="10">
    <location>
        <begin position="603"/>
        <end position="620"/>
    </location>
</feature>
<dbReference type="InterPro" id="IPR036465">
    <property type="entry name" value="vWFA_dom_sf"/>
</dbReference>
<feature type="compositionally biased region" description="Low complexity" evidence="10">
    <location>
        <begin position="165"/>
        <end position="179"/>
    </location>
</feature>
<keyword evidence="8" id="KW-0539">Nucleus</keyword>
<dbReference type="GO" id="GO:0000439">
    <property type="term" value="C:transcription factor TFIIH core complex"/>
    <property type="evidence" value="ECO:0007669"/>
    <property type="project" value="UniProtKB-UniRule"/>
</dbReference>
<comment type="function">
    <text evidence="1 8">Component of the general transcription and DNA repair factor IIH (TFIIH) core complex, which is involved in general and transcription-coupled nucleotide excision repair (NER) of damaged DNA and, when complexed to TFIIK, in RNA transcription by RNA polymerase II. In NER, TFIIH acts by opening DNA around the lesion to allow the excision of the damaged oligonucleotide and its replacement by a new DNA fragment. In transcription, TFIIH has an essential role in transcription initiation. When the pre-initiation complex (PIC) has been established, TFIIH is required for promoter opening and promoter escape. Phosphorylation of the C-terminal tail (CTD) of the largest subunit of RNA polymerase II by the kinase module TFIIK controls the initiation of transcription.</text>
</comment>
<keyword evidence="8" id="KW-0863">Zinc-finger</keyword>
<comment type="similarity">
    <text evidence="8">Belongs to the TFB4 family.</text>
</comment>
<keyword evidence="8" id="KW-0227">DNA damage</keyword>
<dbReference type="InterPro" id="IPR004600">
    <property type="entry name" value="TFIIH_Tfb4/GTF2H3"/>
</dbReference>
<evidence type="ECO:0000256" key="2">
    <source>
        <dbReference type="ARBA" id="ARBA00008131"/>
    </source>
</evidence>
<evidence type="ECO:0000256" key="8">
    <source>
        <dbReference type="RuleBase" id="RU368090"/>
    </source>
</evidence>
<dbReference type="InterPro" id="IPR032677">
    <property type="entry name" value="GTP_cyclohydro_II"/>
</dbReference>
<evidence type="ECO:0000256" key="9">
    <source>
        <dbReference type="SAM" id="Coils"/>
    </source>
</evidence>
<dbReference type="GO" id="GO:0003935">
    <property type="term" value="F:GTP cyclohydrolase II activity"/>
    <property type="evidence" value="ECO:0007669"/>
    <property type="project" value="InterPro"/>
</dbReference>
<feature type="region of interest" description="Disordered" evidence="10">
    <location>
        <begin position="165"/>
        <end position="226"/>
    </location>
</feature>
<dbReference type="NCBIfam" id="NF005536">
    <property type="entry name" value="PRK07198.1"/>
    <property type="match status" value="1"/>
</dbReference>
<comment type="similarity">
    <text evidence="2">Belongs to the GTP cyclohydrolase II family.</text>
</comment>
<keyword evidence="8" id="KW-0479">Metal-binding</keyword>
<dbReference type="GO" id="GO:0005525">
    <property type="term" value="F:GTP binding"/>
    <property type="evidence" value="ECO:0007669"/>
    <property type="project" value="UniProtKB-KW"/>
</dbReference>
<dbReference type="Gene3D" id="3.40.50.410">
    <property type="entry name" value="von Willebrand factor, type A domain"/>
    <property type="match status" value="1"/>
</dbReference>
<dbReference type="Pfam" id="PF03850">
    <property type="entry name" value="Tfb4"/>
    <property type="match status" value="2"/>
</dbReference>
<keyword evidence="5" id="KW-0378">Hydrolase</keyword>
<comment type="subcellular location">
    <subcellularLocation>
        <location evidence="8">Nucleus</location>
    </subcellularLocation>
</comment>
<keyword evidence="8" id="KW-0805">Transcription regulation</keyword>
<evidence type="ECO:0000256" key="10">
    <source>
        <dbReference type="SAM" id="MobiDB-lite"/>
    </source>
</evidence>
<dbReference type="SUPFAM" id="SSF142695">
    <property type="entry name" value="RibA-like"/>
    <property type="match status" value="1"/>
</dbReference>
<dbReference type="GO" id="GO:0005675">
    <property type="term" value="C:transcription factor TFIIH holo complex"/>
    <property type="evidence" value="ECO:0007669"/>
    <property type="project" value="UniProtKB-UniRule"/>
</dbReference>
<evidence type="ECO:0000259" key="12">
    <source>
        <dbReference type="Pfam" id="PF12471"/>
    </source>
</evidence>
<keyword evidence="6" id="KW-0342">GTP-binding</keyword>